<feature type="domain" description="Tyrosine specific protein phosphatases" evidence="2">
    <location>
        <begin position="132"/>
        <end position="207"/>
    </location>
</feature>
<sequence>MLWIELEGAVNIRDVGGIPTTDGGTTARNQLLRADNLQDLSRRDLDYLVGTVGLSTVVDLRTAKEIEAEGPAPLRKYAHIRHVHHSLLPEGDEARPDALLTRGRERNGRRENGDHGDHTVSSYLGFVAHRPDSIVGALRAITTSPGPALVHCAAGKDRTGVVVAFALTVAGAEREAIVRDYAATAERIEAILRRLRASATYAEDIDRVPLDHHTPRAESMARFLDQVDQHYGGVLDYLGTHGFGADDAARLRDKLRA</sequence>
<dbReference type="Pfam" id="PF13350">
    <property type="entry name" value="Y_phosphatase3"/>
    <property type="match status" value="1"/>
</dbReference>
<dbReference type="RefSeq" id="WP_377386138.1">
    <property type="nucleotide sequence ID" value="NZ_JBHSAN010000006.1"/>
</dbReference>
<dbReference type="SUPFAM" id="SSF52799">
    <property type="entry name" value="(Phosphotyrosine protein) phosphatases II"/>
    <property type="match status" value="1"/>
</dbReference>
<comment type="similarity">
    <text evidence="1">Belongs to the protein-tyrosine phosphatase family.</text>
</comment>
<organism evidence="3 4">
    <name type="scientific">Prauserella oleivorans</name>
    <dbReference type="NCBI Taxonomy" id="1478153"/>
    <lineage>
        <taxon>Bacteria</taxon>
        <taxon>Bacillati</taxon>
        <taxon>Actinomycetota</taxon>
        <taxon>Actinomycetes</taxon>
        <taxon>Pseudonocardiales</taxon>
        <taxon>Pseudonocardiaceae</taxon>
        <taxon>Prauserella</taxon>
    </lineage>
</organism>
<dbReference type="InterPro" id="IPR026893">
    <property type="entry name" value="Tyr/Ser_Pase_IphP-type"/>
</dbReference>
<evidence type="ECO:0000313" key="4">
    <source>
        <dbReference type="Proteomes" id="UP001597478"/>
    </source>
</evidence>
<dbReference type="Proteomes" id="UP001597478">
    <property type="component" value="Unassembled WGS sequence"/>
</dbReference>
<dbReference type="EC" id="3.1.3.48" evidence="3"/>
<keyword evidence="4" id="KW-1185">Reference proteome</keyword>
<dbReference type="EMBL" id="JBHUOF010000007">
    <property type="protein sequence ID" value="MFD2799214.1"/>
    <property type="molecule type" value="Genomic_DNA"/>
</dbReference>
<comment type="caution">
    <text evidence="3">The sequence shown here is derived from an EMBL/GenBank/DDBJ whole genome shotgun (WGS) entry which is preliminary data.</text>
</comment>
<dbReference type="PANTHER" id="PTHR31126:SF1">
    <property type="entry name" value="TYROSINE SPECIFIC PROTEIN PHOSPHATASES DOMAIN-CONTAINING PROTEIN"/>
    <property type="match status" value="1"/>
</dbReference>
<evidence type="ECO:0000313" key="3">
    <source>
        <dbReference type="EMBL" id="MFD2799214.1"/>
    </source>
</evidence>
<dbReference type="PROSITE" id="PS00383">
    <property type="entry name" value="TYR_PHOSPHATASE_1"/>
    <property type="match status" value="1"/>
</dbReference>
<reference evidence="4" key="1">
    <citation type="journal article" date="2019" name="Int. J. Syst. Evol. Microbiol.">
        <title>The Global Catalogue of Microorganisms (GCM) 10K type strain sequencing project: providing services to taxonomists for standard genome sequencing and annotation.</title>
        <authorList>
            <consortium name="The Broad Institute Genomics Platform"/>
            <consortium name="The Broad Institute Genome Sequencing Center for Infectious Disease"/>
            <person name="Wu L."/>
            <person name="Ma J."/>
        </authorList>
    </citation>
    <scope>NUCLEOTIDE SEQUENCE [LARGE SCALE GENOMIC DNA]</scope>
    <source>
        <strain evidence="4">IBRC-M 10906</strain>
    </source>
</reference>
<dbReference type="PROSITE" id="PS50056">
    <property type="entry name" value="TYR_PHOSPHATASE_2"/>
    <property type="match status" value="1"/>
</dbReference>
<protein>
    <submittedName>
        <fullName evidence="3">Tyrosine-protein phosphatase</fullName>
        <ecNumber evidence="3">3.1.3.48</ecNumber>
    </submittedName>
</protein>
<dbReference type="PANTHER" id="PTHR31126">
    <property type="entry name" value="TYROSINE-PROTEIN PHOSPHATASE"/>
    <property type="match status" value="1"/>
</dbReference>
<evidence type="ECO:0000259" key="2">
    <source>
        <dbReference type="PROSITE" id="PS50056"/>
    </source>
</evidence>
<dbReference type="GO" id="GO:0004725">
    <property type="term" value="F:protein tyrosine phosphatase activity"/>
    <property type="evidence" value="ECO:0007669"/>
    <property type="project" value="UniProtKB-EC"/>
</dbReference>
<dbReference type="Gene3D" id="3.90.190.10">
    <property type="entry name" value="Protein tyrosine phosphatase superfamily"/>
    <property type="match status" value="1"/>
</dbReference>
<evidence type="ECO:0000256" key="1">
    <source>
        <dbReference type="ARBA" id="ARBA00009580"/>
    </source>
</evidence>
<proteinExistence type="inferred from homology"/>
<dbReference type="InterPro" id="IPR000387">
    <property type="entry name" value="Tyr_Pase_dom"/>
</dbReference>
<gene>
    <name evidence="3" type="ORF">ACFS2C_07415</name>
</gene>
<keyword evidence="3" id="KW-0378">Hydrolase</keyword>
<name>A0ABW5W7P9_9PSEU</name>
<accession>A0ABW5W7P9</accession>
<dbReference type="InterPro" id="IPR029021">
    <property type="entry name" value="Prot-tyrosine_phosphatase-like"/>
</dbReference>
<dbReference type="InterPro" id="IPR016130">
    <property type="entry name" value="Tyr_Pase_AS"/>
</dbReference>